<protein>
    <submittedName>
        <fullName evidence="2">Uncharacterized protein</fullName>
    </submittedName>
</protein>
<comment type="caution">
    <text evidence="2">The sequence shown here is derived from an EMBL/GenBank/DDBJ whole genome shotgun (WGS) entry which is preliminary data.</text>
</comment>
<dbReference type="Proteomes" id="UP000198940">
    <property type="component" value="Unassembled WGS sequence"/>
</dbReference>
<evidence type="ECO:0000313" key="4">
    <source>
        <dbReference type="Proteomes" id="UP000198940"/>
    </source>
</evidence>
<evidence type="ECO:0000313" key="2">
    <source>
        <dbReference type="EMBL" id="SHL32900.1"/>
    </source>
</evidence>
<accession>A0A1M6ZR46</accession>
<dbReference type="AlphaFoldDB" id="A0A1M6ZR46"/>
<reference evidence="2 3" key="1">
    <citation type="submission" date="2016-11" db="EMBL/GenBank/DDBJ databases">
        <authorList>
            <person name="Varghese N."/>
            <person name="Submissions S."/>
        </authorList>
    </citation>
    <scope>NUCLEOTIDE SEQUENCE [LARGE SCALE GENOMIC DNA]</scope>
    <source>
        <strain evidence="2 3">CGMCC 1.12174</strain>
        <strain evidence="1 4">DSM 26351</strain>
    </source>
</reference>
<evidence type="ECO:0000313" key="1">
    <source>
        <dbReference type="EMBL" id="SFC29352.1"/>
    </source>
</evidence>
<keyword evidence="4" id="KW-1185">Reference proteome</keyword>
<sequence length="49" mass="5730">MKNEVKIEKSEIPFEKEISTGQGYKPRRFLNPIVTFSILGSLQRKHIIK</sequence>
<gene>
    <name evidence="1" type="ORF">SAMN04487891_108157</name>
    <name evidence="2" type="ORF">SAMN05216293_3210</name>
</gene>
<organism evidence="2 3">
    <name type="scientific">Flagellimonas taeanensis</name>
    <dbReference type="NCBI Taxonomy" id="1005926"/>
    <lineage>
        <taxon>Bacteria</taxon>
        <taxon>Pseudomonadati</taxon>
        <taxon>Bacteroidota</taxon>
        <taxon>Flavobacteriia</taxon>
        <taxon>Flavobacteriales</taxon>
        <taxon>Flavobacteriaceae</taxon>
        <taxon>Flagellimonas</taxon>
    </lineage>
</organism>
<dbReference type="EMBL" id="FOKU01000008">
    <property type="protein sequence ID" value="SFC29352.1"/>
    <property type="molecule type" value="Genomic_DNA"/>
</dbReference>
<dbReference type="Proteomes" id="UP000184031">
    <property type="component" value="Unassembled WGS sequence"/>
</dbReference>
<evidence type="ECO:0000313" key="3">
    <source>
        <dbReference type="Proteomes" id="UP000184031"/>
    </source>
</evidence>
<name>A0A1M6ZR46_9FLAO</name>
<dbReference type="EMBL" id="FRAT01000009">
    <property type="protein sequence ID" value="SHL32900.1"/>
    <property type="molecule type" value="Genomic_DNA"/>
</dbReference>
<proteinExistence type="predicted"/>
<dbReference type="STRING" id="1055723.SAMN05216293_3210"/>